<protein>
    <submittedName>
        <fullName evidence="2">YgjV family protein</fullName>
    </submittedName>
</protein>
<proteinExistence type="predicted"/>
<reference evidence="2 3" key="1">
    <citation type="submission" date="2021-03" db="EMBL/GenBank/DDBJ databases">
        <title>Novel species identification of genus Shewanella.</title>
        <authorList>
            <person name="Liu G."/>
            <person name="Zhang Q."/>
        </authorList>
    </citation>
    <scope>NUCLEOTIDE SEQUENCE [LARGE SCALE GENOMIC DNA]</scope>
    <source>
        <strain evidence="2 3">FJAT-51800</strain>
    </source>
</reference>
<keyword evidence="1" id="KW-0812">Transmembrane</keyword>
<keyword evidence="1" id="KW-1133">Transmembrane helix</keyword>
<dbReference type="RefSeq" id="WP_207354611.1">
    <property type="nucleotide sequence ID" value="NZ_CP071503.1"/>
</dbReference>
<organism evidence="2 3">
    <name type="scientific">Shewanella avicenniae</name>
    <dbReference type="NCBI Taxonomy" id="2814294"/>
    <lineage>
        <taxon>Bacteria</taxon>
        <taxon>Pseudomonadati</taxon>
        <taxon>Pseudomonadota</taxon>
        <taxon>Gammaproteobacteria</taxon>
        <taxon>Alteromonadales</taxon>
        <taxon>Shewanellaceae</taxon>
        <taxon>Shewanella</taxon>
    </lineage>
</organism>
<feature type="transmembrane region" description="Helical" evidence="1">
    <location>
        <begin position="41"/>
        <end position="69"/>
    </location>
</feature>
<sequence>MEALNSVELVGYSASIMVAISLMMKNIIWLRWLNLGGCLLFVLYGAAISAWPVAVMNGLVGVINLFHLLRLYRVKFRNDSELDVTKM</sequence>
<keyword evidence="1" id="KW-0472">Membrane</keyword>
<evidence type="ECO:0000313" key="2">
    <source>
        <dbReference type="EMBL" id="QSX33378.1"/>
    </source>
</evidence>
<evidence type="ECO:0000256" key="1">
    <source>
        <dbReference type="SAM" id="Phobius"/>
    </source>
</evidence>
<evidence type="ECO:0000313" key="3">
    <source>
        <dbReference type="Proteomes" id="UP000662770"/>
    </source>
</evidence>
<name>A0ABX7QPI6_9GAMM</name>
<accession>A0ABX7QPI6</accession>
<dbReference type="EMBL" id="CP071503">
    <property type="protein sequence ID" value="QSX33378.1"/>
    <property type="molecule type" value="Genomic_DNA"/>
</dbReference>
<dbReference type="Proteomes" id="UP000662770">
    <property type="component" value="Chromosome"/>
</dbReference>
<keyword evidence="3" id="KW-1185">Reference proteome</keyword>
<gene>
    <name evidence="2" type="ORF">JYB87_16930</name>
</gene>
<feature type="transmembrane region" description="Helical" evidence="1">
    <location>
        <begin position="9"/>
        <end position="29"/>
    </location>
</feature>